<evidence type="ECO:0000313" key="2">
    <source>
        <dbReference type="Proteomes" id="UP000051330"/>
    </source>
</evidence>
<dbReference type="PATRIC" id="fig|1423792.3.peg.376"/>
<comment type="caution">
    <text evidence="1">The sequence shown here is derived from an EMBL/GenBank/DDBJ whole genome shotgun (WGS) entry which is preliminary data.</text>
</comment>
<dbReference type="STRING" id="1423792.FD09_GL000373"/>
<protein>
    <recommendedName>
        <fullName evidence="3">Winged helix DNA-binding domain-containing protein</fullName>
    </recommendedName>
</protein>
<dbReference type="AlphaFoldDB" id="A0A0R1ND68"/>
<dbReference type="InterPro" id="IPR009351">
    <property type="entry name" value="AlkZ-like"/>
</dbReference>
<reference evidence="1 2" key="1">
    <citation type="journal article" date="2015" name="Genome Announc.">
        <title>Expanding the biotechnology potential of lactobacilli through comparative genomics of 213 strains and associated genera.</title>
        <authorList>
            <person name="Sun Z."/>
            <person name="Harris H.M."/>
            <person name="McCann A."/>
            <person name="Guo C."/>
            <person name="Argimon S."/>
            <person name="Zhang W."/>
            <person name="Yang X."/>
            <person name="Jeffery I.B."/>
            <person name="Cooney J.C."/>
            <person name="Kagawa T.F."/>
            <person name="Liu W."/>
            <person name="Song Y."/>
            <person name="Salvetti E."/>
            <person name="Wrobel A."/>
            <person name="Rasinkangas P."/>
            <person name="Parkhill J."/>
            <person name="Rea M.C."/>
            <person name="O'Sullivan O."/>
            <person name="Ritari J."/>
            <person name="Douillard F.P."/>
            <person name="Paul Ross R."/>
            <person name="Yang R."/>
            <person name="Briner A.E."/>
            <person name="Felis G.E."/>
            <person name="de Vos W.M."/>
            <person name="Barrangou R."/>
            <person name="Klaenhammer T.R."/>
            <person name="Caufield P.W."/>
            <person name="Cui Y."/>
            <person name="Zhang H."/>
            <person name="O'Toole P.W."/>
        </authorList>
    </citation>
    <scope>NUCLEOTIDE SEQUENCE [LARGE SCALE GENOMIC DNA]</scope>
    <source>
        <strain evidence="1 2">DSM 12744</strain>
    </source>
</reference>
<name>A0A0R1ND68_9LACO</name>
<accession>A0A0R1ND68</accession>
<dbReference type="Proteomes" id="UP000051330">
    <property type="component" value="Unassembled WGS sequence"/>
</dbReference>
<dbReference type="EMBL" id="AZEC01000001">
    <property type="protein sequence ID" value="KRL14715.1"/>
    <property type="molecule type" value="Genomic_DNA"/>
</dbReference>
<dbReference type="PANTHER" id="PTHR38479">
    <property type="entry name" value="LMO0824 PROTEIN"/>
    <property type="match status" value="1"/>
</dbReference>
<dbReference type="PANTHER" id="PTHR38479:SF2">
    <property type="entry name" value="WINGED HELIX DNA-BINDING DOMAIN-CONTAINING PROTEIN"/>
    <property type="match status" value="1"/>
</dbReference>
<dbReference type="Pfam" id="PF06224">
    <property type="entry name" value="AlkZ-like"/>
    <property type="match status" value="1"/>
</dbReference>
<evidence type="ECO:0008006" key="3">
    <source>
        <dbReference type="Google" id="ProtNLM"/>
    </source>
</evidence>
<evidence type="ECO:0000313" key="1">
    <source>
        <dbReference type="EMBL" id="KRL14715.1"/>
    </source>
</evidence>
<proteinExistence type="predicted"/>
<keyword evidence="2" id="KW-1185">Reference proteome</keyword>
<gene>
    <name evidence="1" type="ORF">FD09_GL000373</name>
</gene>
<sequence>MHHLAERVSRSRLFDIVGTIGMQNSPPGAWEQAVFNRVRGVTAAELRHVLEEGNALCQAWSFRGAPVVFPSRDSNVFLDALIAEKGEEPWIYTAGLVPSLDKLGLDYATLLALVVDATGGVLQPGVTVVGKTQLDTLVAKQVEEQLPVTQIAAWQNPSPYGANQTLGQAAVSFMLRPASFLGQVAFGPRRGQTPTFIHPTLPPAVDGARELVRRFVHAYGPTNRQEFTKWLGSSTAQGKRLWRLIKQEVTQVNGGVMLTEDLPALTELHSLGGVRLLGPHDPFLDANGRDLLLADKQKQRQVWRTVGNPGAVLNQGQIVGSWRQQRKQRDKLTITVTPFSPFSSELKKEIAAEAQDYADFLRVTDHELTYN</sequence>
<organism evidence="1 2">
    <name type="scientific">Schleiferilactobacillus perolens DSM 12744</name>
    <dbReference type="NCBI Taxonomy" id="1423792"/>
    <lineage>
        <taxon>Bacteria</taxon>
        <taxon>Bacillati</taxon>
        <taxon>Bacillota</taxon>
        <taxon>Bacilli</taxon>
        <taxon>Lactobacillales</taxon>
        <taxon>Lactobacillaceae</taxon>
        <taxon>Schleiferilactobacillus</taxon>
    </lineage>
</organism>